<evidence type="ECO:0008006" key="9">
    <source>
        <dbReference type="Google" id="ProtNLM"/>
    </source>
</evidence>
<feature type="transmembrane region" description="Helical" evidence="6">
    <location>
        <begin position="84"/>
        <end position="104"/>
    </location>
</feature>
<feature type="transmembrane region" description="Helical" evidence="6">
    <location>
        <begin position="111"/>
        <end position="132"/>
    </location>
</feature>
<keyword evidence="3 6" id="KW-1133">Transmembrane helix</keyword>
<feature type="compositionally biased region" description="Low complexity" evidence="5">
    <location>
        <begin position="564"/>
        <end position="579"/>
    </location>
</feature>
<feature type="compositionally biased region" description="Basic and acidic residues" evidence="5">
    <location>
        <begin position="623"/>
        <end position="634"/>
    </location>
</feature>
<dbReference type="OrthoDB" id="2504919at2759"/>
<accession>A8N1G4</accession>
<reference evidence="7 8" key="1">
    <citation type="journal article" date="2010" name="Proc. Natl. Acad. Sci. U.S.A.">
        <title>Insights into evolution of multicellular fungi from the assembled chromosomes of the mushroom Coprinopsis cinerea (Coprinus cinereus).</title>
        <authorList>
            <person name="Stajich J.E."/>
            <person name="Wilke S.K."/>
            <person name="Ahren D."/>
            <person name="Au C.H."/>
            <person name="Birren B.W."/>
            <person name="Borodovsky M."/>
            <person name="Burns C."/>
            <person name="Canback B."/>
            <person name="Casselton L.A."/>
            <person name="Cheng C.K."/>
            <person name="Deng J."/>
            <person name="Dietrich F.S."/>
            <person name="Fargo D.C."/>
            <person name="Farman M.L."/>
            <person name="Gathman A.C."/>
            <person name="Goldberg J."/>
            <person name="Guigo R."/>
            <person name="Hoegger P.J."/>
            <person name="Hooker J.B."/>
            <person name="Huggins A."/>
            <person name="James T.Y."/>
            <person name="Kamada T."/>
            <person name="Kilaru S."/>
            <person name="Kodira C."/>
            <person name="Kues U."/>
            <person name="Kupfer D."/>
            <person name="Kwan H.S."/>
            <person name="Lomsadze A."/>
            <person name="Li W."/>
            <person name="Lilly W.W."/>
            <person name="Ma L.J."/>
            <person name="Mackey A.J."/>
            <person name="Manning G."/>
            <person name="Martin F."/>
            <person name="Muraguchi H."/>
            <person name="Natvig D.O."/>
            <person name="Palmerini H."/>
            <person name="Ramesh M.A."/>
            <person name="Rehmeyer C.J."/>
            <person name="Roe B.A."/>
            <person name="Shenoy N."/>
            <person name="Stanke M."/>
            <person name="Ter-Hovhannisyan V."/>
            <person name="Tunlid A."/>
            <person name="Velagapudi R."/>
            <person name="Vision T.J."/>
            <person name="Zeng Q."/>
            <person name="Zolan M.E."/>
            <person name="Pukkila P.J."/>
        </authorList>
    </citation>
    <scope>NUCLEOTIDE SEQUENCE [LARGE SCALE GENOMIC DNA]</scope>
    <source>
        <strain evidence="8">Okayama-7 / 130 / ATCC MYA-4618 / FGSC 9003</strain>
    </source>
</reference>
<dbReference type="PANTHER" id="PTHR12570:SF86">
    <property type="entry name" value="ADR321CP"/>
    <property type="match status" value="1"/>
</dbReference>
<name>A8N1G4_COPC7</name>
<dbReference type="HOGENOM" id="CLU_011406_0_0_1"/>
<keyword evidence="8" id="KW-1185">Reference proteome</keyword>
<dbReference type="GO" id="GO:0015095">
    <property type="term" value="F:magnesium ion transmembrane transporter activity"/>
    <property type="evidence" value="ECO:0007669"/>
    <property type="project" value="InterPro"/>
</dbReference>
<dbReference type="EMBL" id="AACS02000001">
    <property type="protein sequence ID" value="EAU93108.2"/>
    <property type="molecule type" value="Genomic_DNA"/>
</dbReference>
<dbReference type="InterPro" id="IPR037185">
    <property type="entry name" value="EmrE-like"/>
</dbReference>
<proteinExistence type="predicted"/>
<dbReference type="KEGG" id="cci:CC1G_11303"/>
<feature type="compositionally biased region" description="Polar residues" evidence="5">
    <location>
        <begin position="493"/>
        <end position="503"/>
    </location>
</feature>
<dbReference type="PANTHER" id="PTHR12570">
    <property type="match status" value="1"/>
</dbReference>
<feature type="transmembrane region" description="Helical" evidence="6">
    <location>
        <begin position="354"/>
        <end position="376"/>
    </location>
</feature>
<dbReference type="InterPro" id="IPR008521">
    <property type="entry name" value="Mg_trans_NIPA"/>
</dbReference>
<comment type="subcellular location">
    <subcellularLocation>
        <location evidence="1">Membrane</location>
        <topology evidence="1">Multi-pass membrane protein</topology>
    </subcellularLocation>
</comment>
<feature type="region of interest" description="Disordered" evidence="5">
    <location>
        <begin position="559"/>
        <end position="634"/>
    </location>
</feature>
<feature type="transmembrane region" description="Helical" evidence="6">
    <location>
        <begin position="152"/>
        <end position="172"/>
    </location>
</feature>
<gene>
    <name evidence="7" type="ORF">CC1G_11303</name>
</gene>
<feature type="transmembrane region" description="Helical" evidence="6">
    <location>
        <begin position="12"/>
        <end position="33"/>
    </location>
</feature>
<feature type="compositionally biased region" description="Polar residues" evidence="5">
    <location>
        <begin position="438"/>
        <end position="451"/>
    </location>
</feature>
<evidence type="ECO:0000256" key="1">
    <source>
        <dbReference type="ARBA" id="ARBA00004141"/>
    </source>
</evidence>
<dbReference type="OMA" id="WIISFPP"/>
<dbReference type="InParanoid" id="A8N1G4"/>
<dbReference type="Proteomes" id="UP000001861">
    <property type="component" value="Unassembled WGS sequence"/>
</dbReference>
<evidence type="ECO:0000256" key="2">
    <source>
        <dbReference type="ARBA" id="ARBA00022692"/>
    </source>
</evidence>
<feature type="region of interest" description="Disordered" evidence="5">
    <location>
        <begin position="520"/>
        <end position="541"/>
    </location>
</feature>
<dbReference type="VEuPathDB" id="FungiDB:CC1G_11303"/>
<dbReference type="GO" id="GO:0016020">
    <property type="term" value="C:membrane"/>
    <property type="evidence" value="ECO:0007669"/>
    <property type="project" value="UniProtKB-SubCell"/>
</dbReference>
<evidence type="ECO:0000313" key="7">
    <source>
        <dbReference type="EMBL" id="EAU93108.2"/>
    </source>
</evidence>
<dbReference type="AlphaFoldDB" id="A8N1G4"/>
<feature type="transmembrane region" description="Helical" evidence="6">
    <location>
        <begin position="296"/>
        <end position="315"/>
    </location>
</feature>
<dbReference type="eggNOG" id="ENOG502QQG9">
    <property type="taxonomic scope" value="Eukaryota"/>
</dbReference>
<keyword evidence="2 6" id="KW-0812">Transmembrane</keyword>
<dbReference type="RefSeq" id="XP_001828713.2">
    <property type="nucleotide sequence ID" value="XM_001828661.2"/>
</dbReference>
<dbReference type="Pfam" id="PF05653">
    <property type="entry name" value="Mg_trans_NIPA"/>
    <property type="match status" value="2"/>
</dbReference>
<evidence type="ECO:0000256" key="6">
    <source>
        <dbReference type="SAM" id="Phobius"/>
    </source>
</evidence>
<dbReference type="GeneID" id="6005138"/>
<sequence>MSADPSPASPFSIPFGIIIGLLASFVQSLGLTIQRKSHVLNQALPEHRRKVEHRRPLWLLGFAIFISSNVLGSLVQIAALPVVILAPLGAVSLLWNAFFARWILGDVFSPWMILGTILIAGGAVLIAVFGIVPEPTRSLEDLLELFRRPAFAAYFSVLVFVVLLSLGATHIAEFALSRKLGQNDDDWEASALLTPSSNIIDLSATDDPPRNDGIPGPASFVADETTPLLQDVKPNGTTEDTNSRAGPNSLHRTRILIAISYASFSGILSGMCLIFAKSGVQLLLLTLGGQNQFWRWESWVLVLGLVVFALLQLWYLHKALILADPTLVCPSAFCFYNLSSILNGLVYFNQLSLIRPLHLLLVSLGIIVLLCGVWVVSIQAGGGVVDVTPWTDEPEEMLCNEAVSREEDEETCLQEVPVSRPSGPPRIGPVPLDRGTRSESSVPNINASTFSDLHPHKHHRVSTDSEASQPCRRRRGSTTSDVSQHRLSRRNTTHLPTSPSLGSRYSLKHRLASVGNELYRHSHGSTTHGGPLSPPLNPAGFQIGLSPVSPGFAIMPMERRSRHSQQQAGLGLGLPPGSSNRRRTVSEGDAAARNGLNADDGELEGGAGDEQERGEGADGAEEGLQRDRGSDEDSSRWTRLALADGLGWQFVLYIELLYAKLNPFHIHSGKGAVDKRKVRPAHSSSDPTPCHIFDSVIWNTGFFYLSTTVLKDSEPKLGPPNIPLKAG</sequence>
<evidence type="ECO:0000256" key="5">
    <source>
        <dbReference type="SAM" id="MobiDB-lite"/>
    </source>
</evidence>
<feature type="compositionally biased region" description="Acidic residues" evidence="5">
    <location>
        <begin position="599"/>
        <end position="609"/>
    </location>
</feature>
<feature type="transmembrane region" description="Helical" evidence="6">
    <location>
        <begin position="57"/>
        <end position="78"/>
    </location>
</feature>
<dbReference type="SUPFAM" id="SSF103481">
    <property type="entry name" value="Multidrug resistance efflux transporter EmrE"/>
    <property type="match status" value="1"/>
</dbReference>
<organism evidence="7 8">
    <name type="scientific">Coprinopsis cinerea (strain Okayama-7 / 130 / ATCC MYA-4618 / FGSC 9003)</name>
    <name type="common">Inky cap fungus</name>
    <name type="synonym">Hormographiella aspergillata</name>
    <dbReference type="NCBI Taxonomy" id="240176"/>
    <lineage>
        <taxon>Eukaryota</taxon>
        <taxon>Fungi</taxon>
        <taxon>Dikarya</taxon>
        <taxon>Basidiomycota</taxon>
        <taxon>Agaricomycotina</taxon>
        <taxon>Agaricomycetes</taxon>
        <taxon>Agaricomycetidae</taxon>
        <taxon>Agaricales</taxon>
        <taxon>Agaricineae</taxon>
        <taxon>Psathyrellaceae</taxon>
        <taxon>Coprinopsis</taxon>
    </lineage>
</organism>
<feature type="region of interest" description="Disordered" evidence="5">
    <location>
        <begin position="406"/>
        <end position="506"/>
    </location>
</feature>
<protein>
    <recommendedName>
        <fullName evidence="9">DUF803 domain-containing protein</fullName>
    </recommendedName>
</protein>
<comment type="caution">
    <text evidence="7">The sequence shown here is derived from an EMBL/GenBank/DDBJ whole genome shotgun (WGS) entry which is preliminary data.</text>
</comment>
<evidence type="ECO:0000256" key="3">
    <source>
        <dbReference type="ARBA" id="ARBA00022989"/>
    </source>
</evidence>
<evidence type="ECO:0000256" key="4">
    <source>
        <dbReference type="ARBA" id="ARBA00023136"/>
    </source>
</evidence>
<feature type="transmembrane region" description="Helical" evidence="6">
    <location>
        <begin position="255"/>
        <end position="276"/>
    </location>
</feature>
<evidence type="ECO:0000313" key="8">
    <source>
        <dbReference type="Proteomes" id="UP000001861"/>
    </source>
</evidence>
<keyword evidence="4 6" id="KW-0472">Membrane</keyword>